<evidence type="ECO:0000313" key="3">
    <source>
        <dbReference type="Proteomes" id="UP000288805"/>
    </source>
</evidence>
<evidence type="ECO:0000259" key="1">
    <source>
        <dbReference type="Pfam" id="PF07727"/>
    </source>
</evidence>
<organism evidence="2 3">
    <name type="scientific">Vitis vinifera</name>
    <name type="common">Grape</name>
    <dbReference type="NCBI Taxonomy" id="29760"/>
    <lineage>
        <taxon>Eukaryota</taxon>
        <taxon>Viridiplantae</taxon>
        <taxon>Streptophyta</taxon>
        <taxon>Embryophyta</taxon>
        <taxon>Tracheophyta</taxon>
        <taxon>Spermatophyta</taxon>
        <taxon>Magnoliopsida</taxon>
        <taxon>eudicotyledons</taxon>
        <taxon>Gunneridae</taxon>
        <taxon>Pentapetalae</taxon>
        <taxon>rosids</taxon>
        <taxon>Vitales</taxon>
        <taxon>Vitaceae</taxon>
        <taxon>Viteae</taxon>
        <taxon>Vitis</taxon>
    </lineage>
</organism>
<dbReference type="Proteomes" id="UP000288805">
    <property type="component" value="Unassembled WGS sequence"/>
</dbReference>
<dbReference type="PANTHER" id="PTHR43383">
    <property type="entry name" value="NODULIN 6"/>
    <property type="match status" value="1"/>
</dbReference>
<dbReference type="Pfam" id="PF07727">
    <property type="entry name" value="RVT_2"/>
    <property type="match status" value="1"/>
</dbReference>
<comment type="caution">
    <text evidence="2">The sequence shown here is derived from an EMBL/GenBank/DDBJ whole genome shotgun (WGS) entry which is preliminary data.</text>
</comment>
<sequence>MITTQYQSNIQVIRTDNGADGKIVTFLRLFVFPCLELTCPPIIRVKPSLLQPTSSIVYLLVPYNFRLPLMSFIILVQEALKDPRWRKAMNEEMKALKKNSTWEVVDLPEGKIPIGCSVYGVPPGCNQQTKGNKQVCKLRKSLYGLKQSPRVWFGRFTSFMKSIGYKQSNSDHTLFLKHNKEQITTLIVYVDDMIVTRKDFEERKTLQEHLAHEFEMKTSVN</sequence>
<dbReference type="EMBL" id="QGNW01002167">
    <property type="protein sequence ID" value="RVW24626.1"/>
    <property type="molecule type" value="Genomic_DNA"/>
</dbReference>
<proteinExistence type="predicted"/>
<gene>
    <name evidence="2" type="primary">RE1_1791</name>
    <name evidence="2" type="ORF">CK203_096083</name>
</gene>
<reference evidence="2 3" key="1">
    <citation type="journal article" date="2018" name="PLoS Genet.">
        <title>Population sequencing reveals clonal diversity and ancestral inbreeding in the grapevine cultivar Chardonnay.</title>
        <authorList>
            <person name="Roach M.J."/>
            <person name="Johnson D.L."/>
            <person name="Bohlmann J."/>
            <person name="van Vuuren H.J."/>
            <person name="Jones S.J."/>
            <person name="Pretorius I.S."/>
            <person name="Schmidt S.A."/>
            <person name="Borneman A.R."/>
        </authorList>
    </citation>
    <scope>NUCLEOTIDE SEQUENCE [LARGE SCALE GENOMIC DNA]</scope>
    <source>
        <strain evidence="3">cv. Chardonnay</strain>
        <tissue evidence="2">Leaf</tissue>
    </source>
</reference>
<protein>
    <submittedName>
        <fullName evidence="2">Retrovirus-related Pol polyprotein from transposon RE1</fullName>
    </submittedName>
</protein>
<dbReference type="PANTHER" id="PTHR43383:SF2">
    <property type="entry name" value="AMIDOHYDROLASE 2 FAMILY PROTEIN"/>
    <property type="match status" value="1"/>
</dbReference>
<name>A0A438CN35_VITVI</name>
<dbReference type="InterPro" id="IPR013103">
    <property type="entry name" value="RVT_2"/>
</dbReference>
<dbReference type="InterPro" id="IPR043502">
    <property type="entry name" value="DNA/RNA_pol_sf"/>
</dbReference>
<evidence type="ECO:0000313" key="2">
    <source>
        <dbReference type="EMBL" id="RVW24626.1"/>
    </source>
</evidence>
<dbReference type="AlphaFoldDB" id="A0A438CN35"/>
<feature type="domain" description="Reverse transcriptase Ty1/copia-type" evidence="1">
    <location>
        <begin position="122"/>
        <end position="217"/>
    </location>
</feature>
<dbReference type="SUPFAM" id="SSF56672">
    <property type="entry name" value="DNA/RNA polymerases"/>
    <property type="match status" value="1"/>
</dbReference>
<accession>A0A438CN35</accession>